<feature type="transmembrane region" description="Helical" evidence="8">
    <location>
        <begin position="123"/>
        <end position="144"/>
    </location>
</feature>
<feature type="transmembrane region" description="Helical" evidence="8">
    <location>
        <begin position="368"/>
        <end position="387"/>
    </location>
</feature>
<gene>
    <name evidence="10" type="ORF">LTR84_010406</name>
</gene>
<feature type="transmembrane region" description="Helical" evidence="8">
    <location>
        <begin position="399"/>
        <end position="425"/>
    </location>
</feature>
<evidence type="ECO:0000256" key="3">
    <source>
        <dbReference type="ARBA" id="ARBA00022448"/>
    </source>
</evidence>
<feature type="transmembrane region" description="Helical" evidence="8">
    <location>
        <begin position="340"/>
        <end position="361"/>
    </location>
</feature>
<dbReference type="PROSITE" id="PS00217">
    <property type="entry name" value="SUGAR_TRANSPORT_2"/>
    <property type="match status" value="1"/>
</dbReference>
<feature type="transmembrane region" description="Helical" evidence="8">
    <location>
        <begin position="467"/>
        <end position="486"/>
    </location>
</feature>
<dbReference type="GeneID" id="89978564"/>
<dbReference type="EMBL" id="JAVRRD010000042">
    <property type="protein sequence ID" value="KAK5044868.1"/>
    <property type="molecule type" value="Genomic_DNA"/>
</dbReference>
<evidence type="ECO:0000256" key="8">
    <source>
        <dbReference type="SAM" id="Phobius"/>
    </source>
</evidence>
<dbReference type="PANTHER" id="PTHR48022">
    <property type="entry name" value="PLASTIDIC GLUCOSE TRANSPORTER 4"/>
    <property type="match status" value="1"/>
</dbReference>
<evidence type="ECO:0000256" key="1">
    <source>
        <dbReference type="ARBA" id="ARBA00004141"/>
    </source>
</evidence>
<evidence type="ECO:0000256" key="6">
    <source>
        <dbReference type="ARBA" id="ARBA00023136"/>
    </source>
</evidence>
<evidence type="ECO:0000313" key="11">
    <source>
        <dbReference type="Proteomes" id="UP001358417"/>
    </source>
</evidence>
<dbReference type="Pfam" id="PF00083">
    <property type="entry name" value="Sugar_tr"/>
    <property type="match status" value="1"/>
</dbReference>
<dbReference type="PRINTS" id="PR00171">
    <property type="entry name" value="SUGRTRNSPORT"/>
</dbReference>
<dbReference type="NCBIfam" id="TIGR00879">
    <property type="entry name" value="SP"/>
    <property type="match status" value="1"/>
</dbReference>
<feature type="transmembrane region" description="Helical" evidence="8">
    <location>
        <begin position="88"/>
        <end position="111"/>
    </location>
</feature>
<dbReference type="PROSITE" id="PS50850">
    <property type="entry name" value="MFS"/>
    <property type="match status" value="1"/>
</dbReference>
<feature type="transmembrane region" description="Helical" evidence="8">
    <location>
        <begin position="150"/>
        <end position="169"/>
    </location>
</feature>
<feature type="transmembrane region" description="Helical" evidence="8">
    <location>
        <begin position="181"/>
        <end position="207"/>
    </location>
</feature>
<comment type="similarity">
    <text evidence="2 7">Belongs to the major facilitator superfamily. Sugar transporter (TC 2.A.1.1) family.</text>
</comment>
<dbReference type="AlphaFoldDB" id="A0AAV9MTZ0"/>
<feature type="transmembrane region" description="Helical" evidence="8">
    <location>
        <begin position="213"/>
        <end position="234"/>
    </location>
</feature>
<dbReference type="InterPro" id="IPR003663">
    <property type="entry name" value="Sugar/inositol_transpt"/>
</dbReference>
<dbReference type="InterPro" id="IPR020846">
    <property type="entry name" value="MFS_dom"/>
</dbReference>
<comment type="caution">
    <text evidence="10">The sequence shown here is derived from an EMBL/GenBank/DDBJ whole genome shotgun (WGS) entry which is preliminary data.</text>
</comment>
<dbReference type="FunFam" id="1.20.1250.20:FF:000134">
    <property type="entry name" value="MFS sugar transporter protein"/>
    <property type="match status" value="1"/>
</dbReference>
<dbReference type="RefSeq" id="XP_064700518.1">
    <property type="nucleotide sequence ID" value="XM_064853943.1"/>
</dbReference>
<keyword evidence="5 8" id="KW-1133">Transmembrane helix</keyword>
<accession>A0AAV9MTZ0</accession>
<dbReference type="GO" id="GO:0016020">
    <property type="term" value="C:membrane"/>
    <property type="evidence" value="ECO:0007669"/>
    <property type="project" value="UniProtKB-SubCell"/>
</dbReference>
<comment type="subcellular location">
    <subcellularLocation>
        <location evidence="1">Membrane</location>
        <topology evidence="1">Multi-pass membrane protein</topology>
    </subcellularLocation>
</comment>
<evidence type="ECO:0000256" key="7">
    <source>
        <dbReference type="RuleBase" id="RU003346"/>
    </source>
</evidence>
<feature type="domain" description="Major facilitator superfamily (MFS) profile" evidence="9">
    <location>
        <begin position="49"/>
        <end position="490"/>
    </location>
</feature>
<keyword evidence="11" id="KW-1185">Reference proteome</keyword>
<keyword evidence="4 8" id="KW-0812">Transmembrane</keyword>
<evidence type="ECO:0000256" key="5">
    <source>
        <dbReference type="ARBA" id="ARBA00022989"/>
    </source>
</evidence>
<dbReference type="Gene3D" id="1.20.1250.20">
    <property type="entry name" value="MFS general substrate transporter like domains"/>
    <property type="match status" value="1"/>
</dbReference>
<protein>
    <recommendedName>
        <fullName evidence="9">Major facilitator superfamily (MFS) profile domain-containing protein</fullName>
    </recommendedName>
</protein>
<dbReference type="PANTHER" id="PTHR48022:SF11">
    <property type="entry name" value="MONOSACCHARIDE TRANSPORTER (HXT8), PUTATIVE (AFU_ORTHOLOGUE AFUA_2G08120)-RELATED"/>
    <property type="match status" value="1"/>
</dbReference>
<sequence length="539" mass="59414">MPRRQWSFDYPQFPGKDFTDIVTLIPSSTLRRKTFYAIMVRLTKYNLAICLVVAWGGFSYGFGFAIFVTSIGQPGFYDYFKLDPTTDYTANILGAINALFNFGLAVGAIAQGYLADILGRKRAFALAATCSLIGAALVTGSVAIGMIITVRLLSGFGLGMLICLVPLYLTEVSPPQHRGFLSGFTTLSFGLGYVVCAWISIGCYYATNLTVQWRVPLAMACVGPLALLIGLPFIPESPRYLSLKGRNSEAWEVVRKLHHDPSDPEESAAHAEFTQIVRQVEFDKEQKTGYIDIFRKPSWRKRALLALFIQFAVQSSGILGIANFLVLIFGSLGMTGVMPLLLYACFSTIGTICVLISILTVDKMGRRTMFLIGFPALAVCLLLEGVLQYKYLGTDNKAGLAACVAIIYLYIVCFQLVDSVAFIWVSEIFPTNIRAKGNSLGFFSYFVGAITYTTPSVLAFKNIKYNMYFLYMALCIISTIVVYFFIPETKKIPIEEIGALFGDEVVVHLTADGHGIVEEGKDVRLEIEDASTVVHSQKV</sequence>
<evidence type="ECO:0000256" key="2">
    <source>
        <dbReference type="ARBA" id="ARBA00010992"/>
    </source>
</evidence>
<dbReference type="InterPro" id="IPR036259">
    <property type="entry name" value="MFS_trans_sf"/>
</dbReference>
<dbReference type="PROSITE" id="PS00216">
    <property type="entry name" value="SUGAR_TRANSPORT_1"/>
    <property type="match status" value="1"/>
</dbReference>
<dbReference type="InterPro" id="IPR005829">
    <property type="entry name" value="Sugar_transporter_CS"/>
</dbReference>
<proteinExistence type="inferred from homology"/>
<organism evidence="10 11">
    <name type="scientific">Exophiala bonariae</name>
    <dbReference type="NCBI Taxonomy" id="1690606"/>
    <lineage>
        <taxon>Eukaryota</taxon>
        <taxon>Fungi</taxon>
        <taxon>Dikarya</taxon>
        <taxon>Ascomycota</taxon>
        <taxon>Pezizomycotina</taxon>
        <taxon>Eurotiomycetes</taxon>
        <taxon>Chaetothyriomycetidae</taxon>
        <taxon>Chaetothyriales</taxon>
        <taxon>Herpotrichiellaceae</taxon>
        <taxon>Exophiala</taxon>
    </lineage>
</organism>
<reference evidence="10 11" key="1">
    <citation type="submission" date="2023-08" db="EMBL/GenBank/DDBJ databases">
        <title>Black Yeasts Isolated from many extreme environments.</title>
        <authorList>
            <person name="Coleine C."/>
            <person name="Stajich J.E."/>
            <person name="Selbmann L."/>
        </authorList>
    </citation>
    <scope>NUCLEOTIDE SEQUENCE [LARGE SCALE GENOMIC DNA]</scope>
    <source>
        <strain evidence="10 11">CCFEE 5792</strain>
    </source>
</reference>
<dbReference type="SUPFAM" id="SSF103473">
    <property type="entry name" value="MFS general substrate transporter"/>
    <property type="match status" value="1"/>
</dbReference>
<keyword evidence="3 7" id="KW-0813">Transport</keyword>
<feature type="transmembrane region" description="Helical" evidence="8">
    <location>
        <begin position="303"/>
        <end position="328"/>
    </location>
</feature>
<evidence type="ECO:0000259" key="9">
    <source>
        <dbReference type="PROSITE" id="PS50850"/>
    </source>
</evidence>
<evidence type="ECO:0000313" key="10">
    <source>
        <dbReference type="EMBL" id="KAK5044868.1"/>
    </source>
</evidence>
<name>A0AAV9MTZ0_9EURO</name>
<feature type="transmembrane region" description="Helical" evidence="8">
    <location>
        <begin position="437"/>
        <end position="455"/>
    </location>
</feature>
<evidence type="ECO:0000256" key="4">
    <source>
        <dbReference type="ARBA" id="ARBA00022692"/>
    </source>
</evidence>
<dbReference type="GO" id="GO:0005351">
    <property type="term" value="F:carbohydrate:proton symporter activity"/>
    <property type="evidence" value="ECO:0007669"/>
    <property type="project" value="TreeGrafter"/>
</dbReference>
<dbReference type="Proteomes" id="UP001358417">
    <property type="component" value="Unassembled WGS sequence"/>
</dbReference>
<dbReference type="InterPro" id="IPR005828">
    <property type="entry name" value="MFS_sugar_transport-like"/>
</dbReference>
<feature type="transmembrane region" description="Helical" evidence="8">
    <location>
        <begin position="45"/>
        <end position="68"/>
    </location>
</feature>
<keyword evidence="6 8" id="KW-0472">Membrane</keyword>
<dbReference type="InterPro" id="IPR050360">
    <property type="entry name" value="MFS_Sugar_Transporters"/>
</dbReference>